<keyword evidence="3" id="KW-0274">FAD</keyword>
<dbReference type="InterPro" id="IPR020946">
    <property type="entry name" value="Flavin_mOase-like"/>
</dbReference>
<dbReference type="SUPFAM" id="SSF51905">
    <property type="entry name" value="FAD/NAD(P)-binding domain"/>
    <property type="match status" value="1"/>
</dbReference>
<dbReference type="PANTHER" id="PTHR23023">
    <property type="entry name" value="DIMETHYLANILINE MONOOXYGENASE"/>
    <property type="match status" value="1"/>
</dbReference>
<evidence type="ECO:0000256" key="1">
    <source>
        <dbReference type="ARBA" id="ARBA00009183"/>
    </source>
</evidence>
<dbReference type="GO" id="GO:0050660">
    <property type="term" value="F:flavin adenine dinucleotide binding"/>
    <property type="evidence" value="ECO:0007669"/>
    <property type="project" value="InterPro"/>
</dbReference>
<keyword evidence="6" id="KW-1185">Reference proteome</keyword>
<evidence type="ECO:0000256" key="2">
    <source>
        <dbReference type="ARBA" id="ARBA00022630"/>
    </source>
</evidence>
<dbReference type="Gene3D" id="3.50.50.60">
    <property type="entry name" value="FAD/NAD(P)-binding domain"/>
    <property type="match status" value="1"/>
</dbReference>
<evidence type="ECO:0000256" key="4">
    <source>
        <dbReference type="ARBA" id="ARBA00023002"/>
    </source>
</evidence>
<comment type="similarity">
    <text evidence="1">Belongs to the FMO family.</text>
</comment>
<dbReference type="EMBL" id="FJVC01000134">
    <property type="protein sequence ID" value="CZT43499.1"/>
    <property type="molecule type" value="Genomic_DNA"/>
</dbReference>
<dbReference type="InterPro" id="IPR050346">
    <property type="entry name" value="FMO-like"/>
</dbReference>
<gene>
    <name evidence="5" type="ORF">RSE6_03547</name>
</gene>
<keyword evidence="2" id="KW-0285">Flavoprotein</keyword>
<evidence type="ECO:0008006" key="7">
    <source>
        <dbReference type="Google" id="ProtNLM"/>
    </source>
</evidence>
<accession>A0A1E1M332</accession>
<dbReference type="Pfam" id="PF00743">
    <property type="entry name" value="FMO-like"/>
    <property type="match status" value="1"/>
</dbReference>
<keyword evidence="4" id="KW-0560">Oxidoreductase</keyword>
<dbReference type="Proteomes" id="UP000177625">
    <property type="component" value="Unassembled WGS sequence"/>
</dbReference>
<organism evidence="5 6">
    <name type="scientific">Rhynchosporium secalis</name>
    <name type="common">Barley scald fungus</name>
    <dbReference type="NCBI Taxonomy" id="38038"/>
    <lineage>
        <taxon>Eukaryota</taxon>
        <taxon>Fungi</taxon>
        <taxon>Dikarya</taxon>
        <taxon>Ascomycota</taxon>
        <taxon>Pezizomycotina</taxon>
        <taxon>Leotiomycetes</taxon>
        <taxon>Helotiales</taxon>
        <taxon>Ploettnerulaceae</taxon>
        <taxon>Rhynchosporium</taxon>
    </lineage>
</organism>
<name>A0A1E1M332_RHYSE</name>
<evidence type="ECO:0000313" key="6">
    <source>
        <dbReference type="Proteomes" id="UP000177625"/>
    </source>
</evidence>
<evidence type="ECO:0000313" key="5">
    <source>
        <dbReference type="EMBL" id="CZT43499.1"/>
    </source>
</evidence>
<sequence length="192" mass="21718">MPRYLLSKRTNEYPTEECFEVMMLERKDQAGGIWNQTGADDKFATPMYPSYNTNVPRTMMHYTGIPYPMNTPFFPKNTVVKKYLQGYAKELEYRNLIKYNCNITAVEFCYYNASGGKALGDGNLGKWPIKFNNGKAVFGECIFWDAVVVAVGTFTQQHKVLIVGGGPSYWEMSRDVAEVSSGKKLGFCQGCK</sequence>
<dbReference type="InterPro" id="IPR036188">
    <property type="entry name" value="FAD/NAD-bd_sf"/>
</dbReference>
<reference evidence="6" key="1">
    <citation type="submission" date="2016-03" db="EMBL/GenBank/DDBJ databases">
        <authorList>
            <person name="Guldener U."/>
        </authorList>
    </citation>
    <scope>NUCLEOTIDE SEQUENCE [LARGE SCALE GENOMIC DNA]</scope>
</reference>
<proteinExistence type="inferred from homology"/>
<dbReference type="GO" id="GO:0004499">
    <property type="term" value="F:N,N-dimethylaniline monooxygenase activity"/>
    <property type="evidence" value="ECO:0007669"/>
    <property type="project" value="InterPro"/>
</dbReference>
<evidence type="ECO:0000256" key="3">
    <source>
        <dbReference type="ARBA" id="ARBA00022827"/>
    </source>
</evidence>
<dbReference type="AlphaFoldDB" id="A0A1E1M332"/>
<protein>
    <recommendedName>
        <fullName evidence="7">FAD/NAD(P)-binding domain-containing protein</fullName>
    </recommendedName>
</protein>
<dbReference type="GO" id="GO:0050661">
    <property type="term" value="F:NADP binding"/>
    <property type="evidence" value="ECO:0007669"/>
    <property type="project" value="InterPro"/>
</dbReference>